<proteinExistence type="predicted"/>
<evidence type="ECO:0000313" key="2">
    <source>
        <dbReference type="Proteomes" id="UP000700596"/>
    </source>
</evidence>
<reference evidence="1" key="1">
    <citation type="journal article" date="2021" name="Nat. Commun.">
        <title>Genetic determinants of endophytism in the Arabidopsis root mycobiome.</title>
        <authorList>
            <person name="Mesny F."/>
            <person name="Miyauchi S."/>
            <person name="Thiergart T."/>
            <person name="Pickel B."/>
            <person name="Atanasova L."/>
            <person name="Karlsson M."/>
            <person name="Huettel B."/>
            <person name="Barry K.W."/>
            <person name="Haridas S."/>
            <person name="Chen C."/>
            <person name="Bauer D."/>
            <person name="Andreopoulos W."/>
            <person name="Pangilinan J."/>
            <person name="LaButti K."/>
            <person name="Riley R."/>
            <person name="Lipzen A."/>
            <person name="Clum A."/>
            <person name="Drula E."/>
            <person name="Henrissat B."/>
            <person name="Kohler A."/>
            <person name="Grigoriev I.V."/>
            <person name="Martin F.M."/>
            <person name="Hacquard S."/>
        </authorList>
    </citation>
    <scope>NUCLEOTIDE SEQUENCE</scope>
    <source>
        <strain evidence="1">MPI-CAGE-CH-0243</strain>
    </source>
</reference>
<comment type="caution">
    <text evidence="1">The sequence shown here is derived from an EMBL/GenBank/DDBJ whole genome shotgun (WGS) entry which is preliminary data.</text>
</comment>
<accession>A0A9P9DQU7</accession>
<dbReference type="AlphaFoldDB" id="A0A9P9DQU7"/>
<keyword evidence="2" id="KW-1185">Reference proteome</keyword>
<name>A0A9P9DQU7_9PLEO</name>
<protein>
    <submittedName>
        <fullName evidence="1">Uncharacterized protein</fullName>
    </submittedName>
</protein>
<gene>
    <name evidence="1" type="ORF">B0J11DRAFT_529707</name>
</gene>
<sequence length="351" mass="39415">MNFQYFIFLHCHHHHHHEHIFIRSHIQAFLPLNLTSQLLNCPLHIQRSSTLPTMPSYSFLVAAALLSIAAAVPSPTLAPELKARNSCPNGEQYYHCFLGHGVVHQGCYKTYPCGEQAAGGAVSATPKPANTPSPKPSGTVACTASSVQQTFPYMTLQPNKCRSYRPDIWNVFPNTTDPNHPKFVNSTGLFMVSQGFNQANRRDAILTFKLDKMNDKTKNCSFGWVQPYAETNFGYYGGNQMMSVRTMDFKGKKFLEAVNNKVSFEAAKPFIGPQFFGPDIREWPQVSGVARGSGGNIQCQKEMTVYISPSVSVSDKERNLEKIMIMETQMEAQVQQRYPGVEIGWYFEYDC</sequence>
<evidence type="ECO:0000313" key="1">
    <source>
        <dbReference type="EMBL" id="KAH7123718.1"/>
    </source>
</evidence>
<dbReference type="EMBL" id="JAGMWT010000008">
    <property type="protein sequence ID" value="KAH7123718.1"/>
    <property type="molecule type" value="Genomic_DNA"/>
</dbReference>
<dbReference type="Proteomes" id="UP000700596">
    <property type="component" value="Unassembled WGS sequence"/>
</dbReference>
<organism evidence="1 2">
    <name type="scientific">Dendryphion nanum</name>
    <dbReference type="NCBI Taxonomy" id="256645"/>
    <lineage>
        <taxon>Eukaryota</taxon>
        <taxon>Fungi</taxon>
        <taxon>Dikarya</taxon>
        <taxon>Ascomycota</taxon>
        <taxon>Pezizomycotina</taxon>
        <taxon>Dothideomycetes</taxon>
        <taxon>Pleosporomycetidae</taxon>
        <taxon>Pleosporales</taxon>
        <taxon>Torulaceae</taxon>
        <taxon>Dendryphion</taxon>
    </lineage>
</organism>